<evidence type="ECO:0000313" key="4">
    <source>
        <dbReference type="Proteomes" id="UP001145021"/>
    </source>
</evidence>
<dbReference type="Proteomes" id="UP001145021">
    <property type="component" value="Unassembled WGS sequence"/>
</dbReference>
<evidence type="ECO:0008006" key="5">
    <source>
        <dbReference type="Google" id="ProtNLM"/>
    </source>
</evidence>
<dbReference type="Gene3D" id="3.40.50.1820">
    <property type="entry name" value="alpha/beta hydrolase"/>
    <property type="match status" value="1"/>
</dbReference>
<reference evidence="3" key="1">
    <citation type="submission" date="2022-07" db="EMBL/GenBank/DDBJ databases">
        <title>Phylogenomic reconstructions and comparative analyses of Kickxellomycotina fungi.</title>
        <authorList>
            <person name="Reynolds N.K."/>
            <person name="Stajich J.E."/>
            <person name="Barry K."/>
            <person name="Grigoriev I.V."/>
            <person name="Crous P."/>
            <person name="Smith M.E."/>
        </authorList>
    </citation>
    <scope>NUCLEOTIDE SEQUENCE</scope>
    <source>
        <strain evidence="3">NBRC 105413</strain>
    </source>
</reference>
<keyword evidence="2" id="KW-1133">Transmembrane helix</keyword>
<proteinExistence type="predicted"/>
<feature type="transmembrane region" description="Helical" evidence="2">
    <location>
        <begin position="109"/>
        <end position="128"/>
    </location>
</feature>
<evidence type="ECO:0000256" key="2">
    <source>
        <dbReference type="SAM" id="Phobius"/>
    </source>
</evidence>
<dbReference type="InterPro" id="IPR029058">
    <property type="entry name" value="AB_hydrolase_fold"/>
</dbReference>
<evidence type="ECO:0000256" key="1">
    <source>
        <dbReference type="SAM" id="MobiDB-lite"/>
    </source>
</evidence>
<protein>
    <recommendedName>
        <fullName evidence="5">AB hydrolase-1 domain-containing protein</fullName>
    </recommendedName>
</protein>
<feature type="transmembrane region" description="Helical" evidence="2">
    <location>
        <begin position="12"/>
        <end position="34"/>
    </location>
</feature>
<organism evidence="3 4">
    <name type="scientific">Coemansia asiatica</name>
    <dbReference type="NCBI Taxonomy" id="1052880"/>
    <lineage>
        <taxon>Eukaryota</taxon>
        <taxon>Fungi</taxon>
        <taxon>Fungi incertae sedis</taxon>
        <taxon>Zoopagomycota</taxon>
        <taxon>Kickxellomycotina</taxon>
        <taxon>Kickxellomycetes</taxon>
        <taxon>Kickxellales</taxon>
        <taxon>Kickxellaceae</taxon>
        <taxon>Coemansia</taxon>
    </lineage>
</organism>
<feature type="transmembrane region" description="Helical" evidence="2">
    <location>
        <begin position="50"/>
        <end position="70"/>
    </location>
</feature>
<feature type="transmembrane region" description="Helical" evidence="2">
    <location>
        <begin position="165"/>
        <end position="186"/>
    </location>
</feature>
<feature type="transmembrane region" description="Helical" evidence="2">
    <location>
        <begin position="77"/>
        <end position="103"/>
    </location>
</feature>
<keyword evidence="2" id="KW-0472">Membrane</keyword>
<evidence type="ECO:0000313" key="3">
    <source>
        <dbReference type="EMBL" id="KAJ1646458.1"/>
    </source>
</evidence>
<name>A0A9W8CJE9_9FUNG</name>
<dbReference type="AlphaFoldDB" id="A0A9W8CJE9"/>
<dbReference type="EMBL" id="JANBOH010000060">
    <property type="protein sequence ID" value="KAJ1646458.1"/>
    <property type="molecule type" value="Genomic_DNA"/>
</dbReference>
<dbReference type="SUPFAM" id="SSF53474">
    <property type="entry name" value="alpha/beta-Hydrolases"/>
    <property type="match status" value="1"/>
</dbReference>
<comment type="caution">
    <text evidence="3">The sequence shown here is derived from an EMBL/GenBank/DDBJ whole genome shotgun (WGS) entry which is preliminary data.</text>
</comment>
<keyword evidence="4" id="KW-1185">Reference proteome</keyword>
<gene>
    <name evidence="3" type="ORF">LPJ64_002053</name>
</gene>
<accession>A0A9W8CJE9</accession>
<sequence>MWQLRKHTVFSIPGIALVLLTLAYGIAFLAYIGISTDRGRIVRGNDFTDMWIALLGLMLGLQALFVISAYRSPKRYLFWAIVWIIYGSIMSVFAICVCAGYATVSDGSAAAWGVFWLASAVAIVVYSAKARRGYMVDRIMGIPEYHPRLAESRGAELAYGLLDKCFPWVTWVFCLFFGILAVIQALCLANDHRLYKVPGQLVPVQTHNGDYWFNLHVWCYGYSNKDQEEATKPVFVLLTDFGMPSTSMMGLAQGIADNGYPACIVDRPGYGWSEPGYWEQDPVDVVKSINQALTKYPINNPIIFVGWGEGGVWTQMYMQVADYSRVIGVVLLDTYPNQEILQTFALNRTTTLQNLRQLRSASVSGDSSTDESKIPTVHFDEDIEKKASRLFSDWRAVSPIALHRARNNAWPGFQPQEALGMHRSLFRNNLYYQAKYFEYGGSGAKLYQTLLNYVSSNTDAVLVYHHWPLRWPAFRQESGSAFSGSSSLSRRDDKAPSAPASNSKLPVIILASGKQFDSNCDTQGISVTEECTMWQAFAWFYYRQQIEYQQTLSQNAAFLLCTGAVQEDNSPCDTDFVWRRPKWLAKAIVGKVIGQSASTTTTATTSSNTDASASASSTTVASSAESSSGSQETVSAISTSPEPTVSPSSSGSSLLQSSQSEVTAFA</sequence>
<feature type="region of interest" description="Disordered" evidence="1">
    <location>
        <begin position="599"/>
        <end position="666"/>
    </location>
</feature>
<keyword evidence="2" id="KW-0812">Transmembrane</keyword>